<evidence type="ECO:0000256" key="5">
    <source>
        <dbReference type="PIRSR" id="PIRSR004762-1"/>
    </source>
</evidence>
<dbReference type="GO" id="GO:0051539">
    <property type="term" value="F:4 iron, 4 sulfur cluster binding"/>
    <property type="evidence" value="ECO:0007669"/>
    <property type="project" value="UniProtKB-KW"/>
</dbReference>
<protein>
    <submittedName>
        <fullName evidence="8">Biotin synthase</fullName>
    </submittedName>
</protein>
<feature type="binding site" evidence="5">
    <location>
        <position position="44"/>
    </location>
    <ligand>
        <name>[4Fe-4S] cluster</name>
        <dbReference type="ChEBI" id="CHEBI:49883"/>
        <note>4Fe-4S-S-AdoMet</note>
    </ligand>
</feature>
<dbReference type="EMBL" id="CP020921">
    <property type="protein sequence ID" value="AWB10387.1"/>
    <property type="molecule type" value="Genomic_DNA"/>
</dbReference>
<dbReference type="RefSeq" id="WP_234405727.1">
    <property type="nucleotide sequence ID" value="NZ_CP020921.1"/>
</dbReference>
<comment type="cofactor">
    <cofactor evidence="5">
        <name>[4Fe-4S] cluster</name>
        <dbReference type="ChEBI" id="CHEBI:49883"/>
    </cofactor>
    <text evidence="5">Binds 1 [4Fe-4S] cluster. The cluster is coordinated with 3 cysteines and an exchangeable S-adenosyl-L-methionine.</text>
</comment>
<name>A0A2R4W0Q6_THEAF</name>
<dbReference type="Pfam" id="PF04055">
    <property type="entry name" value="Radical_SAM"/>
    <property type="match status" value="1"/>
</dbReference>
<evidence type="ECO:0000313" key="8">
    <source>
        <dbReference type="EMBL" id="AWB10387.1"/>
    </source>
</evidence>
<feature type="binding site" evidence="5">
    <location>
        <position position="37"/>
    </location>
    <ligand>
        <name>[4Fe-4S] cluster</name>
        <dbReference type="ChEBI" id="CHEBI:49883"/>
        <note>4Fe-4S-S-AdoMet</note>
    </ligand>
</feature>
<dbReference type="KEGG" id="taci:TDSAC_1034"/>
<dbReference type="InterPro" id="IPR024021">
    <property type="entry name" value="FeFe-hyd_HydE_rSAM"/>
</dbReference>
<evidence type="ECO:0000256" key="3">
    <source>
        <dbReference type="ARBA" id="ARBA00023004"/>
    </source>
</evidence>
<dbReference type="SMART" id="SM00729">
    <property type="entry name" value="Elp3"/>
    <property type="match status" value="1"/>
</dbReference>
<dbReference type="GO" id="GO:0046872">
    <property type="term" value="F:metal ion binding"/>
    <property type="evidence" value="ECO:0007669"/>
    <property type="project" value="UniProtKB-KW"/>
</dbReference>
<keyword evidence="1 5" id="KW-0949">S-adenosyl-L-methionine</keyword>
<dbReference type="InterPro" id="IPR058240">
    <property type="entry name" value="rSAM_sf"/>
</dbReference>
<feature type="binding site" evidence="6">
    <location>
        <position position="111"/>
    </location>
    <ligand>
        <name>(3R)-3-methyl-D-ornithine</name>
        <dbReference type="ChEBI" id="CHEBI:64642"/>
    </ligand>
</feature>
<evidence type="ECO:0000256" key="6">
    <source>
        <dbReference type="PIRSR" id="PIRSR004762-2"/>
    </source>
</evidence>
<dbReference type="AlphaFoldDB" id="A0A2R4W0Q6"/>
<dbReference type="InterPro" id="IPR007197">
    <property type="entry name" value="rSAM"/>
</dbReference>
<evidence type="ECO:0000313" key="9">
    <source>
        <dbReference type="Proteomes" id="UP000244792"/>
    </source>
</evidence>
<reference evidence="8 9" key="1">
    <citation type="submission" date="2017-04" db="EMBL/GenBank/DDBJ databases">
        <title>Genomic insights into metabolism of Thermodesulfobium acidiphilum.</title>
        <authorList>
            <person name="Toshchakov S.V."/>
            <person name="Frolov E.N."/>
            <person name="Kublanov I.V."/>
            <person name="Samarov N.I."/>
            <person name="Novikov A."/>
            <person name="Lebedinsky A.V."/>
            <person name="Bonch-Osmolovskaya E.A."/>
            <person name="Chernyh N.A."/>
        </authorList>
    </citation>
    <scope>NUCLEOTIDE SEQUENCE [LARGE SCALE GENOMIC DNA]</scope>
    <source>
        <strain evidence="8 9">3127-1</strain>
    </source>
</reference>
<dbReference type="GO" id="GO:0016740">
    <property type="term" value="F:transferase activity"/>
    <property type="evidence" value="ECO:0007669"/>
    <property type="project" value="TreeGrafter"/>
</dbReference>
<dbReference type="Gene3D" id="3.20.20.70">
    <property type="entry name" value="Aldolase class I"/>
    <property type="match status" value="1"/>
</dbReference>
<dbReference type="InterPro" id="IPR013785">
    <property type="entry name" value="Aldolase_TIM"/>
</dbReference>
<dbReference type="SUPFAM" id="SSF102114">
    <property type="entry name" value="Radical SAM enzymes"/>
    <property type="match status" value="1"/>
</dbReference>
<feature type="binding site" evidence="6">
    <location>
        <position position="136"/>
    </location>
    <ligand>
        <name>S-adenosyl-L-methionine</name>
        <dbReference type="ChEBI" id="CHEBI:59789"/>
    </ligand>
</feature>
<evidence type="ECO:0000256" key="4">
    <source>
        <dbReference type="ARBA" id="ARBA00023014"/>
    </source>
</evidence>
<dbReference type="PIRSF" id="PIRSF004762">
    <property type="entry name" value="CHP00423"/>
    <property type="match status" value="1"/>
</dbReference>
<keyword evidence="9" id="KW-1185">Reference proteome</keyword>
<evidence type="ECO:0000256" key="2">
    <source>
        <dbReference type="ARBA" id="ARBA00022723"/>
    </source>
</evidence>
<dbReference type="NCBIfam" id="TIGR03956">
    <property type="entry name" value="rSAM_HydE"/>
    <property type="match status" value="1"/>
</dbReference>
<feature type="binding site" evidence="6">
    <location>
        <position position="147"/>
    </location>
    <ligand>
        <name>S-adenosyl-L-methionine</name>
        <dbReference type="ChEBI" id="CHEBI:59789"/>
    </ligand>
</feature>
<evidence type="ECO:0000259" key="7">
    <source>
        <dbReference type="PROSITE" id="PS51918"/>
    </source>
</evidence>
<dbReference type="InterPro" id="IPR034422">
    <property type="entry name" value="HydE/PylB-like"/>
</dbReference>
<dbReference type="PANTHER" id="PTHR43726">
    <property type="entry name" value="3-METHYLORNITHINE SYNTHASE"/>
    <property type="match status" value="1"/>
</dbReference>
<keyword evidence="5" id="KW-0004">4Fe-4S</keyword>
<proteinExistence type="predicted"/>
<dbReference type="InterPro" id="IPR006638">
    <property type="entry name" value="Elp3/MiaA/NifB-like_rSAM"/>
</dbReference>
<sequence>MLVQNSNDIFTEAVKVRKKYCGNRAHIRGVVHFSNYCICDDLYCGLRKSNKEMERFRMDEDTIVCLGCEIAQKGIKTVVLQSGEDPFYTREKVCNIIKRIKEKHDVAITLSLGERDYDDYRAFRDAGADRYLMKHETMNEKLYERMRPGKKLKDRLNALEFLRKIGFQVGAGNIVGLPFQTIDDLADDIIFFQDFQPDMINIGPFIPHPQTPLKSYPAGSFDLMLRVFALTRIVTKNTHIAAANTVATLKPENGQLLCFLLGGCNVLMPNCNPFPKSREEKVEFEFQCAPAKRYVDIEEAESVIKKAELQISKDKGHSLKLKGDL</sequence>
<accession>A0A2R4W0Q6</accession>
<keyword evidence="3 5" id="KW-0408">Iron</keyword>
<dbReference type="Proteomes" id="UP000244792">
    <property type="component" value="Chromosome"/>
</dbReference>
<dbReference type="PROSITE" id="PS51918">
    <property type="entry name" value="RADICAL_SAM"/>
    <property type="match status" value="1"/>
</dbReference>
<dbReference type="SFLD" id="SFLDG01060">
    <property type="entry name" value="BATS_domain_containing"/>
    <property type="match status" value="1"/>
</dbReference>
<dbReference type="PANTHER" id="PTHR43726:SF1">
    <property type="entry name" value="BIOTIN SYNTHASE"/>
    <property type="match status" value="1"/>
</dbReference>
<dbReference type="SFLD" id="SFLDS00029">
    <property type="entry name" value="Radical_SAM"/>
    <property type="match status" value="1"/>
</dbReference>
<keyword evidence="2" id="KW-0479">Metal-binding</keyword>
<gene>
    <name evidence="8" type="ORF">TDSAC_1034</name>
</gene>
<organism evidence="8 9">
    <name type="scientific">Thermodesulfobium acidiphilum</name>
    <dbReference type="NCBI Taxonomy" id="1794699"/>
    <lineage>
        <taxon>Bacteria</taxon>
        <taxon>Pseudomonadati</taxon>
        <taxon>Thermodesulfobiota</taxon>
        <taxon>Thermodesulfobiia</taxon>
        <taxon>Thermodesulfobiales</taxon>
        <taxon>Thermodesulfobiaceae</taxon>
        <taxon>Thermodesulfobium</taxon>
    </lineage>
</organism>
<evidence type="ECO:0000256" key="1">
    <source>
        <dbReference type="ARBA" id="ARBA00022691"/>
    </source>
</evidence>
<feature type="binding site" evidence="6">
    <location>
        <position position="155"/>
    </location>
    <ligand>
        <name>S-adenosyl-L-methionine</name>
        <dbReference type="ChEBI" id="CHEBI:59789"/>
    </ligand>
</feature>
<keyword evidence="4 5" id="KW-0411">Iron-sulfur</keyword>
<feature type="domain" description="Radical SAM core" evidence="7">
    <location>
        <begin position="19"/>
        <end position="243"/>
    </location>
</feature>